<evidence type="ECO:0000313" key="1">
    <source>
        <dbReference type="EMBL" id="KAI0034122.1"/>
    </source>
</evidence>
<organism evidence="1 2">
    <name type="scientific">Vararia minispora EC-137</name>
    <dbReference type="NCBI Taxonomy" id="1314806"/>
    <lineage>
        <taxon>Eukaryota</taxon>
        <taxon>Fungi</taxon>
        <taxon>Dikarya</taxon>
        <taxon>Basidiomycota</taxon>
        <taxon>Agaricomycotina</taxon>
        <taxon>Agaricomycetes</taxon>
        <taxon>Russulales</taxon>
        <taxon>Lachnocladiaceae</taxon>
        <taxon>Vararia</taxon>
    </lineage>
</organism>
<reference evidence="1" key="1">
    <citation type="submission" date="2021-02" db="EMBL/GenBank/DDBJ databases">
        <authorList>
            <consortium name="DOE Joint Genome Institute"/>
            <person name="Ahrendt S."/>
            <person name="Looney B.P."/>
            <person name="Miyauchi S."/>
            <person name="Morin E."/>
            <person name="Drula E."/>
            <person name="Courty P.E."/>
            <person name="Chicoki N."/>
            <person name="Fauchery L."/>
            <person name="Kohler A."/>
            <person name="Kuo A."/>
            <person name="Labutti K."/>
            <person name="Pangilinan J."/>
            <person name="Lipzen A."/>
            <person name="Riley R."/>
            <person name="Andreopoulos W."/>
            <person name="He G."/>
            <person name="Johnson J."/>
            <person name="Barry K.W."/>
            <person name="Grigoriev I.V."/>
            <person name="Nagy L."/>
            <person name="Hibbett D."/>
            <person name="Henrissat B."/>
            <person name="Matheny P.B."/>
            <person name="Labbe J."/>
            <person name="Martin F."/>
        </authorList>
    </citation>
    <scope>NUCLEOTIDE SEQUENCE</scope>
    <source>
        <strain evidence="1">EC-137</strain>
    </source>
</reference>
<gene>
    <name evidence="1" type="ORF">K488DRAFT_13215</name>
</gene>
<feature type="non-terminal residue" evidence="1">
    <location>
        <position position="1"/>
    </location>
</feature>
<sequence length="115" mass="12842">IPPAKDRDTASSLLQIAKEGAHKVVHGWGLGGVKRILKEYLPITGEAREKAFANRGLKVEDAWHLLAVAADPAHEGHSYVSMMMRERFRKTAPTPVYLESSSPKSRNVYLHYGFE</sequence>
<dbReference type="EMBL" id="MU273506">
    <property type="protein sequence ID" value="KAI0034122.1"/>
    <property type="molecule type" value="Genomic_DNA"/>
</dbReference>
<keyword evidence="2" id="KW-1185">Reference proteome</keyword>
<feature type="non-terminal residue" evidence="1">
    <location>
        <position position="115"/>
    </location>
</feature>
<dbReference type="Proteomes" id="UP000814128">
    <property type="component" value="Unassembled WGS sequence"/>
</dbReference>
<name>A0ACB8QR19_9AGAM</name>
<reference evidence="1" key="2">
    <citation type="journal article" date="2022" name="New Phytol.">
        <title>Evolutionary transition to the ectomycorrhizal habit in the genomes of a hyperdiverse lineage of mushroom-forming fungi.</title>
        <authorList>
            <person name="Looney B."/>
            <person name="Miyauchi S."/>
            <person name="Morin E."/>
            <person name="Drula E."/>
            <person name="Courty P.E."/>
            <person name="Kohler A."/>
            <person name="Kuo A."/>
            <person name="LaButti K."/>
            <person name="Pangilinan J."/>
            <person name="Lipzen A."/>
            <person name="Riley R."/>
            <person name="Andreopoulos W."/>
            <person name="He G."/>
            <person name="Johnson J."/>
            <person name="Nolan M."/>
            <person name="Tritt A."/>
            <person name="Barry K.W."/>
            <person name="Grigoriev I.V."/>
            <person name="Nagy L.G."/>
            <person name="Hibbett D."/>
            <person name="Henrissat B."/>
            <person name="Matheny P.B."/>
            <person name="Labbe J."/>
            <person name="Martin F.M."/>
        </authorList>
    </citation>
    <scope>NUCLEOTIDE SEQUENCE</scope>
    <source>
        <strain evidence="1">EC-137</strain>
    </source>
</reference>
<accession>A0ACB8QR19</accession>
<protein>
    <submittedName>
        <fullName evidence="1">Uncharacterized protein</fullName>
    </submittedName>
</protein>
<proteinExistence type="predicted"/>
<comment type="caution">
    <text evidence="1">The sequence shown here is derived from an EMBL/GenBank/DDBJ whole genome shotgun (WGS) entry which is preliminary data.</text>
</comment>
<evidence type="ECO:0000313" key="2">
    <source>
        <dbReference type="Proteomes" id="UP000814128"/>
    </source>
</evidence>